<gene>
    <name evidence="1" type="ORF">VP01_3483g1</name>
</gene>
<evidence type="ECO:0000313" key="2">
    <source>
        <dbReference type="Proteomes" id="UP000037035"/>
    </source>
</evidence>
<reference evidence="1 2" key="1">
    <citation type="submission" date="2015-08" db="EMBL/GenBank/DDBJ databases">
        <title>Next Generation Sequencing and Analysis of the Genome of Puccinia sorghi L Schw, the Causal Agent of Maize Common Rust.</title>
        <authorList>
            <person name="Rochi L."/>
            <person name="Burguener G."/>
            <person name="Darino M."/>
            <person name="Turjanski A."/>
            <person name="Kreff E."/>
            <person name="Dieguez M.J."/>
            <person name="Sacco F."/>
        </authorList>
    </citation>
    <scope>NUCLEOTIDE SEQUENCE [LARGE SCALE GENOMIC DNA]</scope>
    <source>
        <strain evidence="1 2">RO10H11247</strain>
    </source>
</reference>
<feature type="non-terminal residue" evidence="1">
    <location>
        <position position="78"/>
    </location>
</feature>
<dbReference type="Proteomes" id="UP000037035">
    <property type="component" value="Unassembled WGS sequence"/>
</dbReference>
<comment type="caution">
    <text evidence="1">The sequence shown here is derived from an EMBL/GenBank/DDBJ whole genome shotgun (WGS) entry which is preliminary data.</text>
</comment>
<name>A0A0L6UVU3_9BASI</name>
<proteinExistence type="predicted"/>
<feature type="non-terminal residue" evidence="1">
    <location>
        <position position="1"/>
    </location>
</feature>
<dbReference type="AlphaFoldDB" id="A0A0L6UVU3"/>
<evidence type="ECO:0000313" key="1">
    <source>
        <dbReference type="EMBL" id="KNZ52681.1"/>
    </source>
</evidence>
<dbReference type="VEuPathDB" id="FungiDB:VP01_3483g1"/>
<dbReference type="EMBL" id="LAVV01008483">
    <property type="protein sequence ID" value="KNZ52681.1"/>
    <property type="molecule type" value="Genomic_DNA"/>
</dbReference>
<accession>A0A0L6UVU3</accession>
<sequence>INFMALIGQREMNLTTLGIKTVENVQVGFWKMMKEYLETWRRPEHCDDKNFARIKRRSATYFVEEGQLKKRKLPYSQT</sequence>
<organism evidence="1 2">
    <name type="scientific">Puccinia sorghi</name>
    <dbReference type="NCBI Taxonomy" id="27349"/>
    <lineage>
        <taxon>Eukaryota</taxon>
        <taxon>Fungi</taxon>
        <taxon>Dikarya</taxon>
        <taxon>Basidiomycota</taxon>
        <taxon>Pucciniomycotina</taxon>
        <taxon>Pucciniomycetes</taxon>
        <taxon>Pucciniales</taxon>
        <taxon>Pucciniaceae</taxon>
        <taxon>Puccinia</taxon>
    </lineage>
</organism>
<keyword evidence="2" id="KW-1185">Reference proteome</keyword>
<protein>
    <submittedName>
        <fullName evidence="1">Uncharacterized protein</fullName>
    </submittedName>
</protein>